<dbReference type="PROSITE" id="PS01148">
    <property type="entry name" value="UPF0033"/>
    <property type="match status" value="1"/>
</dbReference>
<organism evidence="4 5">
    <name type="scientific">Acinetobacter lwoffii</name>
    <dbReference type="NCBI Taxonomy" id="28090"/>
    <lineage>
        <taxon>Bacteria</taxon>
        <taxon>Pseudomonadati</taxon>
        <taxon>Pseudomonadota</taxon>
        <taxon>Gammaproteobacteria</taxon>
        <taxon>Moraxellales</taxon>
        <taxon>Moraxellaceae</taxon>
        <taxon>Acinetobacter</taxon>
    </lineage>
</organism>
<reference evidence="4" key="1">
    <citation type="submission" date="2023-07" db="EMBL/GenBank/DDBJ databases">
        <title>Sorghum-associated microbial communities from plants grown in Nebraska, USA.</title>
        <authorList>
            <person name="Schachtman D."/>
        </authorList>
    </citation>
    <scope>NUCLEOTIDE SEQUENCE</scope>
    <source>
        <strain evidence="4">BE44</strain>
    </source>
</reference>
<dbReference type="Pfam" id="PF01206">
    <property type="entry name" value="TusA"/>
    <property type="match status" value="1"/>
</dbReference>
<dbReference type="Gene3D" id="3.30.110.40">
    <property type="entry name" value="TusA-like domain"/>
    <property type="match status" value="1"/>
</dbReference>
<dbReference type="AlphaFoldDB" id="A0AAW8LLL7"/>
<dbReference type="InterPro" id="IPR022931">
    <property type="entry name" value="Sulphur_carrier_TusA"/>
</dbReference>
<dbReference type="CDD" id="cd03423">
    <property type="entry name" value="SirA"/>
    <property type="match status" value="1"/>
</dbReference>
<gene>
    <name evidence="4" type="ORF">J2X86_002772</name>
</gene>
<comment type="similarity">
    <text evidence="1">Belongs to the sulfur carrier protein TusA family.</text>
</comment>
<dbReference type="PANTHER" id="PTHR33279:SF2">
    <property type="entry name" value="SULFUR CARRIER PROTEIN TUSA"/>
    <property type="match status" value="1"/>
</dbReference>
<proteinExistence type="inferred from homology"/>
<evidence type="ECO:0000313" key="4">
    <source>
        <dbReference type="EMBL" id="MDR6630710.1"/>
    </source>
</evidence>
<sequence length="117" mass="13252">MLILELATYAKQQCNRSFMLKYGGLSILSLSMSPTEIIPSLQLNTRGLRCPEPVMMLHQAIRKSKAGDVVEVFATDNSTSWDIPKFCMHLGHELLLQEERLDENGNKEFHYLVKKGG</sequence>
<accession>A0AAW8LLL7</accession>
<dbReference type="NCBIfam" id="NF001423">
    <property type="entry name" value="PRK00299.1"/>
    <property type="match status" value="1"/>
</dbReference>
<dbReference type="GO" id="GO:0016740">
    <property type="term" value="F:transferase activity"/>
    <property type="evidence" value="ECO:0007669"/>
    <property type="project" value="UniProtKB-KW"/>
</dbReference>
<dbReference type="SUPFAM" id="SSF64307">
    <property type="entry name" value="SirA-like"/>
    <property type="match status" value="1"/>
</dbReference>
<dbReference type="PANTHER" id="PTHR33279">
    <property type="entry name" value="SULFUR CARRIER PROTEIN YEDF-RELATED"/>
    <property type="match status" value="1"/>
</dbReference>
<name>A0AAW8LLL7_ACILW</name>
<dbReference type="GO" id="GO:0002143">
    <property type="term" value="P:tRNA wobble position uridine thiolation"/>
    <property type="evidence" value="ECO:0007669"/>
    <property type="project" value="InterPro"/>
</dbReference>
<dbReference type="EMBL" id="JAVDSC010000016">
    <property type="protein sequence ID" value="MDR6630710.1"/>
    <property type="molecule type" value="Genomic_DNA"/>
</dbReference>
<protein>
    <submittedName>
        <fullName evidence="4">tRNA 2-thiouridine synthesizing protein A</fullName>
        <ecNumber evidence="4">2.8.1.-</ecNumber>
    </submittedName>
</protein>
<keyword evidence="2" id="KW-0963">Cytoplasm</keyword>
<dbReference type="Proteomes" id="UP001262767">
    <property type="component" value="Unassembled WGS sequence"/>
</dbReference>
<comment type="caution">
    <text evidence="4">The sequence shown here is derived from an EMBL/GenBank/DDBJ whole genome shotgun (WGS) entry which is preliminary data.</text>
</comment>
<dbReference type="GO" id="GO:0097163">
    <property type="term" value="F:sulfur carrier activity"/>
    <property type="evidence" value="ECO:0007669"/>
    <property type="project" value="InterPro"/>
</dbReference>
<evidence type="ECO:0000256" key="2">
    <source>
        <dbReference type="ARBA" id="ARBA00022490"/>
    </source>
</evidence>
<dbReference type="InterPro" id="IPR001455">
    <property type="entry name" value="TusA-like"/>
</dbReference>
<evidence type="ECO:0000256" key="1">
    <source>
        <dbReference type="ARBA" id="ARBA00008984"/>
    </source>
</evidence>
<dbReference type="InterPro" id="IPR036868">
    <property type="entry name" value="TusA-like_sf"/>
</dbReference>
<evidence type="ECO:0000259" key="3">
    <source>
        <dbReference type="PROSITE" id="PS01148"/>
    </source>
</evidence>
<keyword evidence="4" id="KW-0808">Transferase</keyword>
<evidence type="ECO:0000313" key="5">
    <source>
        <dbReference type="Proteomes" id="UP001262767"/>
    </source>
</evidence>
<dbReference type="EC" id="2.8.1.-" evidence="4"/>
<feature type="domain" description="UPF0033" evidence="3">
    <location>
        <begin position="43"/>
        <end position="67"/>
    </location>
</feature>